<dbReference type="GO" id="GO:0006265">
    <property type="term" value="P:DNA topological change"/>
    <property type="evidence" value="ECO:0007669"/>
    <property type="project" value="UniProtKB-UniRule"/>
</dbReference>
<dbReference type="GO" id="GO:0003918">
    <property type="term" value="F:DNA topoisomerase type II (double strand cut, ATP-hydrolyzing) activity"/>
    <property type="evidence" value="ECO:0007669"/>
    <property type="project" value="UniProtKB-EC"/>
</dbReference>
<dbReference type="GO" id="GO:0005737">
    <property type="term" value="C:cytoplasm"/>
    <property type="evidence" value="ECO:0007669"/>
    <property type="project" value="TreeGrafter"/>
</dbReference>
<keyword evidence="5 6" id="KW-0413">Isomerase</keyword>
<comment type="similarity">
    <text evidence="2">Belongs to the type II topoisomerase GyrA/ParC subunit family.</text>
</comment>
<evidence type="ECO:0000256" key="4">
    <source>
        <dbReference type="ARBA" id="ARBA00023125"/>
    </source>
</evidence>
<dbReference type="AlphaFoldDB" id="A0A3N2QC48"/>
<evidence type="ECO:0000256" key="6">
    <source>
        <dbReference type="PROSITE-ProRule" id="PRU01384"/>
    </source>
</evidence>
<keyword evidence="4 6" id="KW-0238">DNA-binding</keyword>
<dbReference type="GO" id="GO:0003677">
    <property type="term" value="F:DNA binding"/>
    <property type="evidence" value="ECO:0007669"/>
    <property type="project" value="UniProtKB-UniRule"/>
</dbReference>
<dbReference type="PANTHER" id="PTHR43493">
    <property type="entry name" value="DNA GYRASE/TOPOISOMERASE SUBUNIT A"/>
    <property type="match status" value="1"/>
</dbReference>
<dbReference type="RefSeq" id="WP_123662844.1">
    <property type="nucleotide sequence ID" value="NZ_RARA01000024.1"/>
</dbReference>
<dbReference type="PANTHER" id="PTHR43493:SF5">
    <property type="entry name" value="DNA GYRASE SUBUNIT A, CHLOROPLASTIC_MITOCHONDRIAL"/>
    <property type="match status" value="1"/>
</dbReference>
<dbReference type="Gene3D" id="3.90.199.10">
    <property type="entry name" value="Topoisomerase II, domain 5"/>
    <property type="match status" value="1"/>
</dbReference>
<dbReference type="Gene3D" id="1.10.268.10">
    <property type="entry name" value="Topoisomerase, domain 3"/>
    <property type="match status" value="1"/>
</dbReference>
<evidence type="ECO:0000313" key="9">
    <source>
        <dbReference type="Proteomes" id="UP000270927"/>
    </source>
</evidence>
<organism evidence="8 9">
    <name type="scientific">Candidatus Cardinium hertigii</name>
    <dbReference type="NCBI Taxonomy" id="247481"/>
    <lineage>
        <taxon>Bacteria</taxon>
        <taxon>Pseudomonadati</taxon>
        <taxon>Bacteroidota</taxon>
        <taxon>Cytophagia</taxon>
        <taxon>Cytophagales</taxon>
        <taxon>Amoebophilaceae</taxon>
        <taxon>Candidatus Cardinium</taxon>
    </lineage>
</organism>
<dbReference type="EMBL" id="RARA01000024">
    <property type="protein sequence ID" value="ROT47331.1"/>
    <property type="molecule type" value="Genomic_DNA"/>
</dbReference>
<evidence type="ECO:0000259" key="7">
    <source>
        <dbReference type="PROSITE" id="PS52040"/>
    </source>
</evidence>
<evidence type="ECO:0000256" key="2">
    <source>
        <dbReference type="ARBA" id="ARBA00008263"/>
    </source>
</evidence>
<dbReference type="Pfam" id="PF00521">
    <property type="entry name" value="DNA_topoisoIV"/>
    <property type="match status" value="1"/>
</dbReference>
<dbReference type="Proteomes" id="UP000270927">
    <property type="component" value="Unassembled WGS sequence"/>
</dbReference>
<accession>A0A3N2QC48</accession>
<reference evidence="8 9" key="1">
    <citation type="submission" date="2018-09" db="EMBL/GenBank/DDBJ databases">
        <title>Comparative Genomics of Wolbachia-Cardinium Dual Endosymbiosis in a Plant-Parasitic Nematode.</title>
        <authorList>
            <person name="Brown A.M.V."/>
            <person name="Wasala S.K."/>
            <person name="Howe D.K."/>
            <person name="Peetz A.B."/>
            <person name="Zasada I.A."/>
            <person name="Denver D.R."/>
        </authorList>
    </citation>
    <scope>NUCLEOTIDE SEQUENCE [LARGE SCALE GENOMIC DNA]</scope>
    <source>
        <strain evidence="8 9">Pp_1</strain>
    </source>
</reference>
<evidence type="ECO:0000256" key="3">
    <source>
        <dbReference type="ARBA" id="ARBA00023029"/>
    </source>
</evidence>
<dbReference type="PROSITE" id="PS52040">
    <property type="entry name" value="TOPO_IIA"/>
    <property type="match status" value="1"/>
</dbReference>
<dbReference type="SUPFAM" id="SSF56719">
    <property type="entry name" value="Type II DNA topoisomerase"/>
    <property type="match status" value="1"/>
</dbReference>
<dbReference type="Gene3D" id="3.30.1360.40">
    <property type="match status" value="1"/>
</dbReference>
<keyword evidence="3 6" id="KW-0799">Topoisomerase</keyword>
<proteinExistence type="inferred from homology"/>
<evidence type="ECO:0000256" key="5">
    <source>
        <dbReference type="ARBA" id="ARBA00023235"/>
    </source>
</evidence>
<dbReference type="GO" id="GO:0005524">
    <property type="term" value="F:ATP binding"/>
    <property type="evidence" value="ECO:0007669"/>
    <property type="project" value="InterPro"/>
</dbReference>
<dbReference type="InterPro" id="IPR013760">
    <property type="entry name" value="Topo_IIA-like_dom_sf"/>
</dbReference>
<feature type="domain" description="Topo IIA-type catalytic" evidence="7">
    <location>
        <begin position="45"/>
        <end position="442"/>
    </location>
</feature>
<feature type="active site" description="O-(5'-phospho-DNA)-tyrosine intermediate" evidence="6">
    <location>
        <position position="126"/>
    </location>
</feature>
<dbReference type="InterPro" id="IPR050220">
    <property type="entry name" value="Type_II_DNA_Topoisomerases"/>
</dbReference>
<dbReference type="GO" id="GO:0009330">
    <property type="term" value="C:DNA topoisomerase type II (double strand cut, ATP-hydrolyzing) complex"/>
    <property type="evidence" value="ECO:0007669"/>
    <property type="project" value="TreeGrafter"/>
</dbReference>
<dbReference type="InterPro" id="IPR013758">
    <property type="entry name" value="Topo_IIA_A/C_ab"/>
</dbReference>
<comment type="caution">
    <text evidence="8">The sequence shown here is derived from an EMBL/GenBank/DDBJ whole genome shotgun (WGS) entry which is preliminary data.</text>
</comment>
<dbReference type="InterPro" id="IPR002205">
    <property type="entry name" value="Topo_IIA_dom_A"/>
</dbReference>
<dbReference type="NCBIfam" id="NF009397">
    <property type="entry name" value="PRK12758.1"/>
    <property type="match status" value="1"/>
</dbReference>
<dbReference type="SMART" id="SM00434">
    <property type="entry name" value="TOP4c"/>
    <property type="match status" value="1"/>
</dbReference>
<keyword evidence="9" id="KW-1185">Reference proteome</keyword>
<protein>
    <submittedName>
        <fullName evidence="8">DNA gyrase/topoisomerase IV subunit A</fullName>
    </submittedName>
</protein>
<dbReference type="OrthoDB" id="9806486at2"/>
<dbReference type="InterPro" id="IPR013757">
    <property type="entry name" value="Topo_IIA_A_a_sf"/>
</dbReference>
<gene>
    <name evidence="8" type="ORF">EDM02_02730</name>
</gene>
<evidence type="ECO:0000256" key="1">
    <source>
        <dbReference type="ARBA" id="ARBA00000185"/>
    </source>
</evidence>
<comment type="catalytic activity">
    <reaction evidence="1 6">
        <text>ATP-dependent breakage, passage and rejoining of double-stranded DNA.</text>
        <dbReference type="EC" id="5.6.2.2"/>
    </reaction>
</comment>
<evidence type="ECO:0000313" key="8">
    <source>
        <dbReference type="EMBL" id="ROT47331.1"/>
    </source>
</evidence>
<name>A0A3N2QC48_9BACT</name>
<sequence length="835" mass="93830">MKEEAYGLVPSLQDGTKAAGVPPMEVMYKHWFLAYASYVILERAIPAIEDGLKPVQRRILHAMYLIDDGRYNKVANIVGQTMQYHPHGDASIAEAIVGMGQKELLIDTQGNWGDVRTGDSAAAARYIEARLSPVGKEMLYSPQITTWQLSYDGRKQEPRTLPVKFPLLLVQGAEGIAVGLTTKILPHNFIELVEASIDLLKGKAVTLWPDFATGGSVDCTHYQAGQRGGKVRVRATIVIRDKQTLVITQIPYGTTTISLIDSILKAHEKGKIKIKNVTDNTAENVEILVNLLPNQWAETVVDALYLFTDCEVSYATNACVIQDEKPVFLTVNTLLAYTVDRTTALLEQELQLAQKALEEKLLFASLEQIFIKNRIYRAIEACKTWESVLITIADHLKPYATDLYRSIVEDDIIRLTEIKIKRISQYDSLRAQEILMQLQTDLATTIHHLANVKDYTIAWYAKLLEKYGKGRERKTILTRFDPIQRHEVTIKNQGLYVNRKQGFIGYGLKSEEFVSACSDMDDAIVIRKDGTCIITKITDKVFVGKDIIHTAMYEKGETRRCYNLIYVDGATGITFAKRFQVLGITRDKTYKVTSGTAGTSILYLSDNPNGEAETLTILLSPISSAINKKIIFNFANVSIKGRSAKGNILTKHSIYKVQLKEQGISTLAEIELWYDKGTGRVAHNGRGQLLGSFGPTDKILLVFKEGYYLLTTYPLTLQLDPTSVVLIEPLQGSPLLSVVYRIQKKYFVKRFIIDKQVLDKKYHLFFLESDTAKVMLATSSLKPTLQLHYLVHPPTTSNDKQSILYDLEKIAIKTIKAKGTLLSKYMITQVDFWNA</sequence>
<dbReference type="NCBIfam" id="NF007209">
    <property type="entry name" value="PRK09631.1"/>
    <property type="match status" value="1"/>
</dbReference>